<reference evidence="1 2" key="1">
    <citation type="journal article" date="2009" name="Stand. Genomic Sci.">
        <title>Complete genome sequence of Desulfotomaculum acetoxidans type strain (5575).</title>
        <authorList>
            <person name="Spring S."/>
            <person name="Lapidus A."/>
            <person name="Schroder M."/>
            <person name="Gleim D."/>
            <person name="Sims D."/>
            <person name="Meincke L."/>
            <person name="Glavina Del Rio T."/>
            <person name="Tice H."/>
            <person name="Copeland A."/>
            <person name="Cheng J.F."/>
            <person name="Lucas S."/>
            <person name="Chen F."/>
            <person name="Nolan M."/>
            <person name="Bruce D."/>
            <person name="Goodwin L."/>
            <person name="Pitluck S."/>
            <person name="Ivanova N."/>
            <person name="Mavromatis K."/>
            <person name="Mikhailova N."/>
            <person name="Pati A."/>
            <person name="Chen A."/>
            <person name="Palaniappan K."/>
            <person name="Land M."/>
            <person name="Hauser L."/>
            <person name="Chang Y.J."/>
            <person name="Jeffries C.D."/>
            <person name="Chain P."/>
            <person name="Saunders E."/>
            <person name="Brettin T."/>
            <person name="Detter J.C."/>
            <person name="Goker M."/>
            <person name="Bristow J."/>
            <person name="Eisen J.A."/>
            <person name="Markowitz V."/>
            <person name="Hugenholtz P."/>
            <person name="Kyrpides N.C."/>
            <person name="Klenk H.P."/>
            <person name="Han C."/>
        </authorList>
    </citation>
    <scope>NUCLEOTIDE SEQUENCE [LARGE SCALE GENOMIC DNA]</scope>
    <source>
        <strain evidence="2">ATCC 49208 / DSM 771 / VKM B-1644</strain>
    </source>
</reference>
<protein>
    <recommendedName>
        <fullName evidence="3">Coenzyme PQQ synthesis protein D (PqqD)</fullName>
    </recommendedName>
</protein>
<dbReference type="Proteomes" id="UP000002217">
    <property type="component" value="Chromosome"/>
</dbReference>
<name>C8W094_DESAS</name>
<dbReference type="Pfam" id="PF05402">
    <property type="entry name" value="PqqD"/>
    <property type="match status" value="1"/>
</dbReference>
<evidence type="ECO:0008006" key="3">
    <source>
        <dbReference type="Google" id="ProtNLM"/>
    </source>
</evidence>
<evidence type="ECO:0000313" key="2">
    <source>
        <dbReference type="Proteomes" id="UP000002217"/>
    </source>
</evidence>
<accession>C8W094</accession>
<dbReference type="KEGG" id="dae:Dtox_2338"/>
<gene>
    <name evidence="1" type="ordered locus">Dtox_2338</name>
</gene>
<proteinExistence type="predicted"/>
<evidence type="ECO:0000313" key="1">
    <source>
        <dbReference type="EMBL" id="ACV63149.1"/>
    </source>
</evidence>
<organism evidence="1 2">
    <name type="scientific">Desulfofarcimen acetoxidans (strain ATCC 49208 / DSM 771 / KCTC 5769 / VKM B-1644 / 5575)</name>
    <name type="common">Desulfotomaculum acetoxidans</name>
    <dbReference type="NCBI Taxonomy" id="485916"/>
    <lineage>
        <taxon>Bacteria</taxon>
        <taxon>Bacillati</taxon>
        <taxon>Bacillota</taxon>
        <taxon>Clostridia</taxon>
        <taxon>Eubacteriales</taxon>
        <taxon>Peptococcaceae</taxon>
        <taxon>Desulfofarcimen</taxon>
    </lineage>
</organism>
<dbReference type="InterPro" id="IPR041881">
    <property type="entry name" value="PqqD_sf"/>
</dbReference>
<dbReference type="InterPro" id="IPR008792">
    <property type="entry name" value="PQQD"/>
</dbReference>
<dbReference type="STRING" id="485916.Dtox_2338"/>
<sequence>MYKRQKIKPESIIVQATGFIAADLDGEKAMLSVEKGKYYGLNSIGSRIWDLIDRPVSVKEIIATLIEEYDVAENTCHGDVCIFLNKIYDEGLIAIV</sequence>
<dbReference type="NCBIfam" id="NF033536">
    <property type="entry name" value="lasso_PqqD_Bac"/>
    <property type="match status" value="1"/>
</dbReference>
<dbReference type="HOGENOM" id="CLU_159325_2_0_9"/>
<dbReference type="AlphaFoldDB" id="C8W094"/>
<keyword evidence="2" id="KW-1185">Reference proteome</keyword>
<dbReference type="RefSeq" id="WP_015757850.1">
    <property type="nucleotide sequence ID" value="NC_013216.1"/>
</dbReference>
<dbReference type="Gene3D" id="1.10.10.1150">
    <property type="entry name" value="Coenzyme PQQ synthesis protein D (PqqD)"/>
    <property type="match status" value="1"/>
</dbReference>
<dbReference type="EMBL" id="CP001720">
    <property type="protein sequence ID" value="ACV63149.1"/>
    <property type="molecule type" value="Genomic_DNA"/>
</dbReference>
<dbReference type="OrthoDB" id="1495225at2"/>
<dbReference type="eggNOG" id="ENOG5033BC0">
    <property type="taxonomic scope" value="Bacteria"/>
</dbReference>